<organism evidence="10 11">
    <name type="scientific">Pseudomonas typographi</name>
    <dbReference type="NCBI Taxonomy" id="2715964"/>
    <lineage>
        <taxon>Bacteria</taxon>
        <taxon>Pseudomonadati</taxon>
        <taxon>Pseudomonadota</taxon>
        <taxon>Gammaproteobacteria</taxon>
        <taxon>Pseudomonadales</taxon>
        <taxon>Pseudomonadaceae</taxon>
        <taxon>Pseudomonas</taxon>
    </lineage>
</organism>
<reference evidence="10 11" key="1">
    <citation type="journal article" date="2020" name="Insects">
        <title>Bacteria Belonging to Pseudomonas typographi sp. nov. from the Bark Beetle Ips typographus Have Genomic Potential to Aid in the Host Ecology.</title>
        <authorList>
            <person name="Peral-Aranega E."/>
            <person name="Saati-Santamaria Z."/>
            <person name="Kolarik M."/>
            <person name="Rivas R."/>
            <person name="Garcia-Fraile P."/>
        </authorList>
    </citation>
    <scope>NUCLEOTIDE SEQUENCE [LARGE SCALE GENOMIC DNA]</scope>
    <source>
        <strain evidence="10 11">CA3A</strain>
    </source>
</reference>
<dbReference type="InterPro" id="IPR035906">
    <property type="entry name" value="MetI-like_sf"/>
</dbReference>
<evidence type="ECO:0000313" key="11">
    <source>
        <dbReference type="Proteomes" id="UP000805841"/>
    </source>
</evidence>
<accession>A0ABR7Z4R7</accession>
<sequence length="304" mass="32898">MKPHRQPLVYLLMTLPGVLFLLVAFIAPVVVMLSSSFLTQTSQGIDLPITFSNYWRVIDTPLYGHVIWITLRISLYTTLLALFVGFPIAMVIARGGPFYSRLAIIIVVAPLVVSVVIRTYGWSLLLANNKSGVLNWTLAHLGFGPIATHLMYTETAVVLGSLHVFLPMMVLPLSSAIARVNPAVEEAAGTLGANGWRLLWYIMLPLCKPGILAGASVVFSLTAASFVTPAILGGSYALMLGNLVEQQILAVYDWPFGSALAVVMVLLIYGVNGLAGWAFDSKHLPRASRGLALRRAPRLRGSLS</sequence>
<evidence type="ECO:0000256" key="3">
    <source>
        <dbReference type="ARBA" id="ARBA00022448"/>
    </source>
</evidence>
<evidence type="ECO:0000259" key="9">
    <source>
        <dbReference type="PROSITE" id="PS50928"/>
    </source>
</evidence>
<dbReference type="Gene3D" id="1.10.3720.10">
    <property type="entry name" value="MetI-like"/>
    <property type="match status" value="1"/>
</dbReference>
<dbReference type="RefSeq" id="WP_190422859.1">
    <property type="nucleotide sequence ID" value="NZ_JAAOCA010000022.1"/>
</dbReference>
<dbReference type="CDD" id="cd06261">
    <property type="entry name" value="TM_PBP2"/>
    <property type="match status" value="1"/>
</dbReference>
<feature type="transmembrane region" description="Helical" evidence="8">
    <location>
        <begin position="198"/>
        <end position="219"/>
    </location>
</feature>
<keyword evidence="11" id="KW-1185">Reference proteome</keyword>
<dbReference type="InterPro" id="IPR000515">
    <property type="entry name" value="MetI-like"/>
</dbReference>
<keyword evidence="3" id="KW-0813">Transport</keyword>
<evidence type="ECO:0000313" key="10">
    <source>
        <dbReference type="EMBL" id="MBD1600499.1"/>
    </source>
</evidence>
<keyword evidence="5 8" id="KW-0812">Transmembrane</keyword>
<evidence type="ECO:0000256" key="7">
    <source>
        <dbReference type="ARBA" id="ARBA00023136"/>
    </source>
</evidence>
<feature type="domain" description="ABC transmembrane type-1" evidence="9">
    <location>
        <begin position="67"/>
        <end position="275"/>
    </location>
</feature>
<dbReference type="PANTHER" id="PTHR42929">
    <property type="entry name" value="INNER MEMBRANE ABC TRANSPORTER PERMEASE PROTEIN YDCU-RELATED-RELATED"/>
    <property type="match status" value="1"/>
</dbReference>
<dbReference type="EMBL" id="JAAOCA010000022">
    <property type="protein sequence ID" value="MBD1600499.1"/>
    <property type="molecule type" value="Genomic_DNA"/>
</dbReference>
<protein>
    <submittedName>
        <fullName evidence="10">ABC transporter permease</fullName>
    </submittedName>
</protein>
<feature type="transmembrane region" description="Helical" evidence="8">
    <location>
        <begin position="159"/>
        <end position="178"/>
    </location>
</feature>
<proteinExistence type="inferred from homology"/>
<evidence type="ECO:0000256" key="6">
    <source>
        <dbReference type="ARBA" id="ARBA00022989"/>
    </source>
</evidence>
<dbReference type="SUPFAM" id="SSF161098">
    <property type="entry name" value="MetI-like"/>
    <property type="match status" value="1"/>
</dbReference>
<evidence type="ECO:0000256" key="1">
    <source>
        <dbReference type="ARBA" id="ARBA00004651"/>
    </source>
</evidence>
<comment type="caution">
    <text evidence="10">The sequence shown here is derived from an EMBL/GenBank/DDBJ whole genome shotgun (WGS) entry which is preliminary data.</text>
</comment>
<evidence type="ECO:0000256" key="4">
    <source>
        <dbReference type="ARBA" id="ARBA00022475"/>
    </source>
</evidence>
<comment type="similarity">
    <text evidence="2">Belongs to the binding-protein-dependent transport system permease family. CysTW subfamily.</text>
</comment>
<dbReference type="PANTHER" id="PTHR42929:SF5">
    <property type="entry name" value="ABC TRANSPORTER PERMEASE PROTEIN"/>
    <property type="match status" value="1"/>
</dbReference>
<feature type="transmembrane region" description="Helical" evidence="8">
    <location>
        <begin position="256"/>
        <end position="279"/>
    </location>
</feature>
<gene>
    <name evidence="10" type="ORF">HAQ05_17545</name>
</gene>
<feature type="transmembrane region" description="Helical" evidence="8">
    <location>
        <begin position="98"/>
        <end position="121"/>
    </location>
</feature>
<feature type="transmembrane region" description="Helical" evidence="8">
    <location>
        <begin position="7"/>
        <end position="33"/>
    </location>
</feature>
<name>A0ABR7Z4R7_9PSED</name>
<feature type="transmembrane region" description="Helical" evidence="8">
    <location>
        <begin position="226"/>
        <end position="244"/>
    </location>
</feature>
<evidence type="ECO:0000256" key="8">
    <source>
        <dbReference type="SAM" id="Phobius"/>
    </source>
</evidence>
<evidence type="ECO:0000256" key="2">
    <source>
        <dbReference type="ARBA" id="ARBA00007069"/>
    </source>
</evidence>
<comment type="subcellular location">
    <subcellularLocation>
        <location evidence="1">Cell membrane</location>
        <topology evidence="1">Multi-pass membrane protein</topology>
    </subcellularLocation>
</comment>
<keyword evidence="4" id="KW-1003">Cell membrane</keyword>
<feature type="transmembrane region" description="Helical" evidence="8">
    <location>
        <begin position="62"/>
        <end position="86"/>
    </location>
</feature>
<dbReference type="Proteomes" id="UP000805841">
    <property type="component" value="Unassembled WGS sequence"/>
</dbReference>
<evidence type="ECO:0000256" key="5">
    <source>
        <dbReference type="ARBA" id="ARBA00022692"/>
    </source>
</evidence>
<dbReference type="PROSITE" id="PS50928">
    <property type="entry name" value="ABC_TM1"/>
    <property type="match status" value="1"/>
</dbReference>
<keyword evidence="7 8" id="KW-0472">Membrane</keyword>
<keyword evidence="6 8" id="KW-1133">Transmembrane helix</keyword>